<protein>
    <recommendedName>
        <fullName evidence="6">Aminotransferase</fullName>
        <ecNumber evidence="6">2.6.1.-</ecNumber>
    </recommendedName>
</protein>
<dbReference type="InterPro" id="IPR015421">
    <property type="entry name" value="PyrdxlP-dep_Trfase_major"/>
</dbReference>
<reference evidence="8" key="1">
    <citation type="journal article" date="2014" name="Int. J. Syst. Evol. Microbiol.">
        <title>Complete genome sequence of Corynebacterium casei LMG S-19264T (=DSM 44701T), isolated from a smear-ripened cheese.</title>
        <authorList>
            <consortium name="US DOE Joint Genome Institute (JGI-PGF)"/>
            <person name="Walter F."/>
            <person name="Albersmeier A."/>
            <person name="Kalinowski J."/>
            <person name="Ruckert C."/>
        </authorList>
    </citation>
    <scope>NUCLEOTIDE SEQUENCE</scope>
    <source>
        <strain evidence="8">CGMCC 1.15448</strain>
    </source>
</reference>
<comment type="cofactor">
    <cofactor evidence="1 6">
        <name>pyridoxal 5'-phosphate</name>
        <dbReference type="ChEBI" id="CHEBI:597326"/>
    </cofactor>
</comment>
<evidence type="ECO:0000256" key="2">
    <source>
        <dbReference type="ARBA" id="ARBA00007441"/>
    </source>
</evidence>
<evidence type="ECO:0000256" key="3">
    <source>
        <dbReference type="ARBA" id="ARBA00022576"/>
    </source>
</evidence>
<dbReference type="InterPro" id="IPR004838">
    <property type="entry name" value="NHTrfase_class1_PyrdxlP-BS"/>
</dbReference>
<dbReference type="InterPro" id="IPR050596">
    <property type="entry name" value="AspAT/PAT-like"/>
</dbReference>
<dbReference type="EMBL" id="BMJC01000001">
    <property type="protein sequence ID" value="GGA93282.1"/>
    <property type="molecule type" value="Genomic_DNA"/>
</dbReference>
<dbReference type="InterPro" id="IPR015422">
    <property type="entry name" value="PyrdxlP-dep_Trfase_small"/>
</dbReference>
<keyword evidence="3 6" id="KW-0032">Aminotransferase</keyword>
<keyword evidence="9" id="KW-1185">Reference proteome</keyword>
<evidence type="ECO:0000313" key="9">
    <source>
        <dbReference type="Proteomes" id="UP000607559"/>
    </source>
</evidence>
<evidence type="ECO:0000313" key="8">
    <source>
        <dbReference type="EMBL" id="GGA93282.1"/>
    </source>
</evidence>
<gene>
    <name evidence="8" type="ORF">GCM10011511_15860</name>
</gene>
<evidence type="ECO:0000256" key="1">
    <source>
        <dbReference type="ARBA" id="ARBA00001933"/>
    </source>
</evidence>
<dbReference type="PANTHER" id="PTHR46383">
    <property type="entry name" value="ASPARTATE AMINOTRANSFERASE"/>
    <property type="match status" value="1"/>
</dbReference>
<dbReference type="Gene3D" id="3.40.640.10">
    <property type="entry name" value="Type I PLP-dependent aspartate aminotransferase-like (Major domain)"/>
    <property type="match status" value="1"/>
</dbReference>
<dbReference type="CDD" id="cd00609">
    <property type="entry name" value="AAT_like"/>
    <property type="match status" value="1"/>
</dbReference>
<reference evidence="8" key="2">
    <citation type="submission" date="2020-09" db="EMBL/GenBank/DDBJ databases">
        <authorList>
            <person name="Sun Q."/>
            <person name="Zhou Y."/>
        </authorList>
    </citation>
    <scope>NUCLEOTIDE SEQUENCE</scope>
    <source>
        <strain evidence="8">CGMCC 1.15448</strain>
    </source>
</reference>
<dbReference type="AlphaFoldDB" id="A0A8J2XQI1"/>
<keyword evidence="4 6" id="KW-0808">Transferase</keyword>
<dbReference type="Proteomes" id="UP000607559">
    <property type="component" value="Unassembled WGS sequence"/>
</dbReference>
<dbReference type="GO" id="GO:0006520">
    <property type="term" value="P:amino acid metabolic process"/>
    <property type="evidence" value="ECO:0007669"/>
    <property type="project" value="InterPro"/>
</dbReference>
<accession>A0A8J2XQI1</accession>
<dbReference type="InterPro" id="IPR004839">
    <property type="entry name" value="Aminotransferase_I/II_large"/>
</dbReference>
<organism evidence="8 9">
    <name type="scientific">Puia dinghuensis</name>
    <dbReference type="NCBI Taxonomy" id="1792502"/>
    <lineage>
        <taxon>Bacteria</taxon>
        <taxon>Pseudomonadati</taxon>
        <taxon>Bacteroidota</taxon>
        <taxon>Chitinophagia</taxon>
        <taxon>Chitinophagales</taxon>
        <taxon>Chitinophagaceae</taxon>
        <taxon>Puia</taxon>
    </lineage>
</organism>
<comment type="caution">
    <text evidence="8">The sequence shown here is derived from an EMBL/GenBank/DDBJ whole genome shotgun (WGS) entry which is preliminary data.</text>
</comment>
<evidence type="ECO:0000256" key="6">
    <source>
        <dbReference type="RuleBase" id="RU000481"/>
    </source>
</evidence>
<dbReference type="Gene3D" id="3.90.1150.10">
    <property type="entry name" value="Aspartate Aminotransferase, domain 1"/>
    <property type="match status" value="1"/>
</dbReference>
<dbReference type="SUPFAM" id="SSF53383">
    <property type="entry name" value="PLP-dependent transferases"/>
    <property type="match status" value="1"/>
</dbReference>
<evidence type="ECO:0000259" key="7">
    <source>
        <dbReference type="Pfam" id="PF00155"/>
    </source>
</evidence>
<dbReference type="InterPro" id="IPR015424">
    <property type="entry name" value="PyrdxlP-dep_Trfase"/>
</dbReference>
<dbReference type="PROSITE" id="PS00105">
    <property type="entry name" value="AA_TRANSFER_CLASS_1"/>
    <property type="match status" value="1"/>
</dbReference>
<dbReference type="GO" id="GO:0008483">
    <property type="term" value="F:transaminase activity"/>
    <property type="evidence" value="ECO:0007669"/>
    <property type="project" value="UniProtKB-KW"/>
</dbReference>
<keyword evidence="5" id="KW-0663">Pyridoxal phosphate</keyword>
<dbReference type="Pfam" id="PF00155">
    <property type="entry name" value="Aminotran_1_2"/>
    <property type="match status" value="1"/>
</dbReference>
<feature type="domain" description="Aminotransferase class I/classII large" evidence="7">
    <location>
        <begin position="3"/>
        <end position="272"/>
    </location>
</feature>
<proteinExistence type="inferred from homology"/>
<sequence length="284" mass="31782">MLYETAVKMLGRIPVKIPTSPENGFCLTVEQIEDATTENTKMILINSPENPTGAVYSGQTIKGIHELAKKYGIQFVHDEVYDTFVFNGQHENVFRHQTEADSASVLINGFSKKFSMMGWRLGWTVGSKEYINNATKVHTNLTLNLGSFHQDCAATILNHESIDDYLRDHVKIIENNGKILKSALRKESGFMLSEVTPKGAFFLFPEISELYAAMPEKYKESKTKGEGVAQYLLHEHKVAVVPGMIYGKAGNDYIRVVAAVEEDKVNEAARRFIEISNFIGEPAL</sequence>
<comment type="similarity">
    <text evidence="2 6">Belongs to the class-I pyridoxal-phosphate-dependent aminotransferase family.</text>
</comment>
<dbReference type="GO" id="GO:0030170">
    <property type="term" value="F:pyridoxal phosphate binding"/>
    <property type="evidence" value="ECO:0007669"/>
    <property type="project" value="InterPro"/>
</dbReference>
<dbReference type="EC" id="2.6.1.-" evidence="6"/>
<evidence type="ECO:0000256" key="4">
    <source>
        <dbReference type="ARBA" id="ARBA00022679"/>
    </source>
</evidence>
<evidence type="ECO:0000256" key="5">
    <source>
        <dbReference type="ARBA" id="ARBA00022898"/>
    </source>
</evidence>
<name>A0A8J2XQI1_9BACT</name>